<evidence type="ECO:0000313" key="2">
    <source>
        <dbReference type="EMBL" id="MFI9100556.1"/>
    </source>
</evidence>
<comment type="caution">
    <text evidence="2">The sequence shown here is derived from an EMBL/GenBank/DDBJ whole genome shotgun (WGS) entry which is preliminary data.</text>
</comment>
<name>A0ABW8C572_9ACTN</name>
<organism evidence="2 3">
    <name type="scientific">Streptomyces fildesensis</name>
    <dbReference type="NCBI Taxonomy" id="375757"/>
    <lineage>
        <taxon>Bacteria</taxon>
        <taxon>Bacillati</taxon>
        <taxon>Actinomycetota</taxon>
        <taxon>Actinomycetes</taxon>
        <taxon>Kitasatosporales</taxon>
        <taxon>Streptomycetaceae</taxon>
        <taxon>Streptomyces</taxon>
    </lineage>
</organism>
<dbReference type="RefSeq" id="WP_399645878.1">
    <property type="nucleotide sequence ID" value="NZ_JBITYG010000002.1"/>
</dbReference>
<dbReference type="Proteomes" id="UP001614394">
    <property type="component" value="Unassembled WGS sequence"/>
</dbReference>
<accession>A0ABW8C572</accession>
<reference evidence="2 3" key="1">
    <citation type="submission" date="2024-10" db="EMBL/GenBank/DDBJ databases">
        <title>The Natural Products Discovery Center: Release of the First 8490 Sequenced Strains for Exploring Actinobacteria Biosynthetic Diversity.</title>
        <authorList>
            <person name="Kalkreuter E."/>
            <person name="Kautsar S.A."/>
            <person name="Yang D."/>
            <person name="Bader C.D."/>
            <person name="Teijaro C.N."/>
            <person name="Fluegel L."/>
            <person name="Davis C.M."/>
            <person name="Simpson J.R."/>
            <person name="Lauterbach L."/>
            <person name="Steele A.D."/>
            <person name="Gui C."/>
            <person name="Meng S."/>
            <person name="Li G."/>
            <person name="Viehrig K."/>
            <person name="Ye F."/>
            <person name="Su P."/>
            <person name="Kiefer A.F."/>
            <person name="Nichols A."/>
            <person name="Cepeda A.J."/>
            <person name="Yan W."/>
            <person name="Fan B."/>
            <person name="Jiang Y."/>
            <person name="Adhikari A."/>
            <person name="Zheng C.-J."/>
            <person name="Schuster L."/>
            <person name="Cowan T.M."/>
            <person name="Smanski M.J."/>
            <person name="Chevrette M.G."/>
            <person name="De Carvalho L.P.S."/>
            <person name="Shen B."/>
        </authorList>
    </citation>
    <scope>NUCLEOTIDE SEQUENCE [LARGE SCALE GENOMIC DNA]</scope>
    <source>
        <strain evidence="2 3">NPDC053399</strain>
    </source>
</reference>
<sequence length="156" mass="16979">MLIRRRTPPAPPAPDDPVLAYALTDLDWYARTRDGARRWHWTTELGALLAGAATVVAAGIQAPAAVTATVAGIAVFIGGFRQVFNHTERYVLAAESWSRLRPAVERYRLLPEDERDAEARRVLVEAIEAVSAAEIQSWAIHRRGARSGSDAGPGIV</sequence>
<keyword evidence="1" id="KW-0812">Transmembrane</keyword>
<keyword evidence="1" id="KW-0472">Membrane</keyword>
<keyword evidence="3" id="KW-1185">Reference proteome</keyword>
<feature type="transmembrane region" description="Helical" evidence="1">
    <location>
        <begin position="41"/>
        <end position="60"/>
    </location>
</feature>
<keyword evidence="1" id="KW-1133">Transmembrane helix</keyword>
<proteinExistence type="predicted"/>
<dbReference type="NCBIfam" id="NF033634">
    <property type="entry name" value="SLATT_1"/>
    <property type="match status" value="1"/>
</dbReference>
<gene>
    <name evidence="2" type="ORF">ACIGXA_08510</name>
</gene>
<dbReference type="EMBL" id="JBITYG010000002">
    <property type="protein sequence ID" value="MFI9100556.1"/>
    <property type="molecule type" value="Genomic_DNA"/>
</dbReference>
<evidence type="ECO:0000256" key="1">
    <source>
        <dbReference type="SAM" id="Phobius"/>
    </source>
</evidence>
<evidence type="ECO:0000313" key="3">
    <source>
        <dbReference type="Proteomes" id="UP001614394"/>
    </source>
</evidence>
<feature type="transmembrane region" description="Helical" evidence="1">
    <location>
        <begin position="66"/>
        <end position="84"/>
    </location>
</feature>
<protein>
    <submittedName>
        <fullName evidence="2">SLATT domain-containing protein</fullName>
    </submittedName>
</protein>